<dbReference type="InterPro" id="IPR017437">
    <property type="entry name" value="ATP-NAD_kinase_PpnK-typ_C"/>
</dbReference>
<proteinExistence type="predicted"/>
<gene>
    <name evidence="1" type="ORF">Fmac_001689</name>
</gene>
<evidence type="ECO:0000313" key="2">
    <source>
        <dbReference type="Proteomes" id="UP001603857"/>
    </source>
</evidence>
<comment type="caution">
    <text evidence="1">The sequence shown here is derived from an EMBL/GenBank/DDBJ whole genome shotgun (WGS) entry which is preliminary data.</text>
</comment>
<dbReference type="Proteomes" id="UP001603857">
    <property type="component" value="Unassembled WGS sequence"/>
</dbReference>
<dbReference type="Gene3D" id="2.60.200.30">
    <property type="entry name" value="Probable inorganic polyphosphate/atp-NAD kinase, domain 2"/>
    <property type="match status" value="1"/>
</dbReference>
<keyword evidence="2" id="KW-1185">Reference proteome</keyword>
<dbReference type="Pfam" id="PF20143">
    <property type="entry name" value="NAD_kinase_C"/>
    <property type="match status" value="1"/>
</dbReference>
<organism evidence="1 2">
    <name type="scientific">Flemingia macrophylla</name>
    <dbReference type="NCBI Taxonomy" id="520843"/>
    <lineage>
        <taxon>Eukaryota</taxon>
        <taxon>Viridiplantae</taxon>
        <taxon>Streptophyta</taxon>
        <taxon>Embryophyta</taxon>
        <taxon>Tracheophyta</taxon>
        <taxon>Spermatophyta</taxon>
        <taxon>Magnoliopsida</taxon>
        <taxon>eudicotyledons</taxon>
        <taxon>Gunneridae</taxon>
        <taxon>Pentapetalae</taxon>
        <taxon>rosids</taxon>
        <taxon>fabids</taxon>
        <taxon>Fabales</taxon>
        <taxon>Fabaceae</taxon>
        <taxon>Papilionoideae</taxon>
        <taxon>50 kb inversion clade</taxon>
        <taxon>NPAAA clade</taxon>
        <taxon>indigoferoid/millettioid clade</taxon>
        <taxon>Phaseoleae</taxon>
        <taxon>Flemingia</taxon>
    </lineage>
</organism>
<dbReference type="InterPro" id="IPR016064">
    <property type="entry name" value="NAD/diacylglycerol_kinase_sf"/>
</dbReference>
<protein>
    <submittedName>
        <fullName evidence="1">Uncharacterized protein</fullName>
    </submittedName>
</protein>
<evidence type="ECO:0000313" key="1">
    <source>
        <dbReference type="EMBL" id="KAL2347689.1"/>
    </source>
</evidence>
<sequence>MHQWLPHLNRLQWNASAFNWVGVKCDAHASSSTRSVYPPLASWIYSYPTPSTFSPSFGSIASTPTTSLDLTKGSALEKRSEWAAEDGGCRAVGKAEEVQGDGVIVATLSGSTAHCIAAGGSIVSLSQNFVFY</sequence>
<name>A0ABD1NHV0_9FABA</name>
<accession>A0ABD1NHV0</accession>
<dbReference type="EMBL" id="JBGMDY010000001">
    <property type="protein sequence ID" value="KAL2347689.1"/>
    <property type="molecule type" value="Genomic_DNA"/>
</dbReference>
<dbReference type="SUPFAM" id="SSF111331">
    <property type="entry name" value="NAD kinase/diacylglycerol kinase-like"/>
    <property type="match status" value="1"/>
</dbReference>
<reference evidence="1 2" key="1">
    <citation type="submission" date="2024-08" db="EMBL/GenBank/DDBJ databases">
        <title>Insights into the chromosomal genome structure of Flemingia macrophylla.</title>
        <authorList>
            <person name="Ding Y."/>
            <person name="Zhao Y."/>
            <person name="Bi W."/>
            <person name="Wu M."/>
            <person name="Zhao G."/>
            <person name="Gong Y."/>
            <person name="Li W."/>
            <person name="Zhang P."/>
        </authorList>
    </citation>
    <scope>NUCLEOTIDE SEQUENCE [LARGE SCALE GENOMIC DNA]</scope>
    <source>
        <strain evidence="1">DYQJB</strain>
        <tissue evidence="1">Leaf</tissue>
    </source>
</reference>
<dbReference type="AlphaFoldDB" id="A0ABD1NHV0"/>